<proteinExistence type="predicted"/>
<evidence type="ECO:0000256" key="1">
    <source>
        <dbReference type="SAM" id="SignalP"/>
    </source>
</evidence>
<organism evidence="2 3">
    <name type="scientific">Chitinophaga agri</name>
    <dbReference type="NCBI Taxonomy" id="2703787"/>
    <lineage>
        <taxon>Bacteria</taxon>
        <taxon>Pseudomonadati</taxon>
        <taxon>Bacteroidota</taxon>
        <taxon>Chitinophagia</taxon>
        <taxon>Chitinophagales</taxon>
        <taxon>Chitinophagaceae</taxon>
        <taxon>Chitinophaga</taxon>
    </lineage>
</organism>
<dbReference type="Proteomes" id="UP000476411">
    <property type="component" value="Chromosome"/>
</dbReference>
<evidence type="ECO:0008006" key="4">
    <source>
        <dbReference type="Google" id="ProtNLM"/>
    </source>
</evidence>
<keyword evidence="3" id="KW-1185">Reference proteome</keyword>
<protein>
    <recommendedName>
        <fullName evidence="4">DUF3575 domain-containing protein</fullName>
    </recommendedName>
</protein>
<gene>
    <name evidence="2" type="ORF">GWR21_11720</name>
</gene>
<evidence type="ECO:0000313" key="3">
    <source>
        <dbReference type="Proteomes" id="UP000476411"/>
    </source>
</evidence>
<dbReference type="RefSeq" id="WP_162331935.1">
    <property type="nucleotide sequence ID" value="NZ_CP048113.1"/>
</dbReference>
<dbReference type="AlphaFoldDB" id="A0A6B9ZI28"/>
<sequence>MKHLLLACCLLFVGSIATAQEEKETQKKVLPSQKGVFLNTTLSSLTEPEGGPSLGLEYRFSETVAVGLDATALLYVLPDTYEDSRDRRGFRVRPEIKFFPSFWQKEHRSFYVSLMGLYKEIRYNEQFYSFDGTNTNMYTVRQKKAVSALSANMGVQRYVGPDRRILIELYAGCGFRHRRTTPGDPYDSYRDTDRFLRLSIDEDGYSPSFAFGFKLGYRL</sequence>
<feature type="chain" id="PRO_5025384656" description="DUF3575 domain-containing protein" evidence="1">
    <location>
        <begin position="20"/>
        <end position="219"/>
    </location>
</feature>
<name>A0A6B9ZI28_9BACT</name>
<evidence type="ECO:0000313" key="2">
    <source>
        <dbReference type="EMBL" id="QHS60243.1"/>
    </source>
</evidence>
<dbReference type="KEGG" id="chih:GWR21_11720"/>
<accession>A0A6B9ZI28</accession>
<keyword evidence="1" id="KW-0732">Signal</keyword>
<reference evidence="2 3" key="1">
    <citation type="submission" date="2020-01" db="EMBL/GenBank/DDBJ databases">
        <title>Complete genome sequence of Chitinophaga sp. H33E-04 isolated from quinoa roots.</title>
        <authorList>
            <person name="Weon H.-Y."/>
            <person name="Lee S.A."/>
        </authorList>
    </citation>
    <scope>NUCLEOTIDE SEQUENCE [LARGE SCALE GENOMIC DNA]</scope>
    <source>
        <strain evidence="2 3">H33E-04</strain>
    </source>
</reference>
<dbReference type="EMBL" id="CP048113">
    <property type="protein sequence ID" value="QHS60243.1"/>
    <property type="molecule type" value="Genomic_DNA"/>
</dbReference>
<feature type="signal peptide" evidence="1">
    <location>
        <begin position="1"/>
        <end position="19"/>
    </location>
</feature>